<keyword evidence="8" id="KW-0378">Hydrolase</keyword>
<evidence type="ECO:0000256" key="10">
    <source>
        <dbReference type="ARBA" id="ARBA00022989"/>
    </source>
</evidence>
<evidence type="ECO:0000256" key="4">
    <source>
        <dbReference type="ARBA" id="ARBA00022475"/>
    </source>
</evidence>
<dbReference type="InterPro" id="IPR044537">
    <property type="entry name" value="Rip2-like"/>
</dbReference>
<evidence type="ECO:0000256" key="12">
    <source>
        <dbReference type="ARBA" id="ARBA00023136"/>
    </source>
</evidence>
<evidence type="ECO:0000256" key="13">
    <source>
        <dbReference type="SAM" id="Phobius"/>
    </source>
</evidence>
<evidence type="ECO:0000256" key="2">
    <source>
        <dbReference type="ARBA" id="ARBA00004651"/>
    </source>
</evidence>
<keyword evidence="9" id="KW-0862">Zinc</keyword>
<proteinExistence type="inferred from homology"/>
<feature type="transmembrane region" description="Helical" evidence="13">
    <location>
        <begin position="54"/>
        <end position="81"/>
    </location>
</feature>
<evidence type="ECO:0000256" key="8">
    <source>
        <dbReference type="ARBA" id="ARBA00022801"/>
    </source>
</evidence>
<organism evidence="15 16">
    <name type="scientific">Candidatus Magnetaquiglobus chichijimensis</name>
    <dbReference type="NCBI Taxonomy" id="3141448"/>
    <lineage>
        <taxon>Bacteria</taxon>
        <taxon>Pseudomonadati</taxon>
        <taxon>Pseudomonadota</taxon>
        <taxon>Magnetococcia</taxon>
        <taxon>Magnetococcales</taxon>
        <taxon>Candidatus Magnetaquicoccaceae</taxon>
        <taxon>Candidatus Magnetaquiglobus</taxon>
    </lineage>
</organism>
<protein>
    <recommendedName>
        <fullName evidence="14">Peptidase M50 domain-containing protein</fullName>
    </recommendedName>
</protein>
<keyword evidence="6 13" id="KW-0812">Transmembrane</keyword>
<reference evidence="15 16" key="1">
    <citation type="submission" date="2024-05" db="EMBL/GenBank/DDBJ databases">
        <authorList>
            <consortium name="Candidatus Magnetaquicoccaceae bacterium FCR-1 genome sequencing consortium"/>
            <person name="Shimoshige H."/>
            <person name="Shimamura S."/>
            <person name="Taoka A."/>
            <person name="Kobayashi H."/>
            <person name="Maekawa T."/>
        </authorList>
    </citation>
    <scope>NUCLEOTIDE SEQUENCE [LARGE SCALE GENOMIC DNA]</scope>
    <source>
        <strain evidence="15 16">FCR-1</strain>
    </source>
</reference>
<dbReference type="EMBL" id="BAAFGK010000004">
    <property type="protein sequence ID" value="GAB0056799.1"/>
    <property type="molecule type" value="Genomic_DNA"/>
</dbReference>
<sequence length="223" mass="24562">MNEIVQNIIIWAPGILFAITLHEWAHGRVATWLGDPTPRLMGRLTLNPIPHIDLAWTIVIPGVMLLASLMTTGTPFVFGGAKPVPIDPRYFLRPGRSYRMSMFWVSAAGPVMNLLLALGCALLFRLVTRLPEFFMVPLANMLVAAIHMNVLLAVFNLLPIPPLDGGRMLGAVLPRPFDRHLDALGRYGMPIVLVLAFSGVMSLVMVPAMSVLNRFYLSMAGLH</sequence>
<evidence type="ECO:0000313" key="15">
    <source>
        <dbReference type="EMBL" id="GAB0056799.1"/>
    </source>
</evidence>
<evidence type="ECO:0000313" key="16">
    <source>
        <dbReference type="Proteomes" id="UP001628193"/>
    </source>
</evidence>
<dbReference type="RefSeq" id="WP_420904521.1">
    <property type="nucleotide sequence ID" value="NZ_BAAFGK010000004.1"/>
</dbReference>
<accession>A0ABQ0C7D8</accession>
<dbReference type="InterPro" id="IPR008915">
    <property type="entry name" value="Peptidase_M50"/>
</dbReference>
<feature type="transmembrane region" description="Helical" evidence="13">
    <location>
        <begin position="102"/>
        <end position="127"/>
    </location>
</feature>
<reference evidence="15 16" key="2">
    <citation type="submission" date="2024-09" db="EMBL/GenBank/DDBJ databases">
        <title>Draft genome sequence of Candidatus Magnetaquicoccaceae bacterium FCR-1.</title>
        <authorList>
            <person name="Shimoshige H."/>
            <person name="Shimamura S."/>
            <person name="Taoka A."/>
            <person name="Kobayashi H."/>
            <person name="Maekawa T."/>
        </authorList>
    </citation>
    <scope>NUCLEOTIDE SEQUENCE [LARGE SCALE GENOMIC DNA]</scope>
    <source>
        <strain evidence="15 16">FCR-1</strain>
    </source>
</reference>
<keyword evidence="7" id="KW-0479">Metal-binding</keyword>
<dbReference type="Pfam" id="PF02163">
    <property type="entry name" value="Peptidase_M50"/>
    <property type="match status" value="1"/>
</dbReference>
<gene>
    <name evidence="15" type="ORF">SIID45300_01111</name>
</gene>
<comment type="caution">
    <text evidence="15">The sequence shown here is derived from an EMBL/GenBank/DDBJ whole genome shotgun (WGS) entry which is preliminary data.</text>
</comment>
<keyword evidence="16" id="KW-1185">Reference proteome</keyword>
<dbReference type="Proteomes" id="UP001628193">
    <property type="component" value="Unassembled WGS sequence"/>
</dbReference>
<dbReference type="InterPro" id="IPR052348">
    <property type="entry name" value="Metallopeptidase_M50B"/>
</dbReference>
<dbReference type="PANTHER" id="PTHR35864:SF1">
    <property type="entry name" value="ZINC METALLOPROTEASE YWHC-RELATED"/>
    <property type="match status" value="1"/>
</dbReference>
<evidence type="ECO:0000259" key="14">
    <source>
        <dbReference type="Pfam" id="PF02163"/>
    </source>
</evidence>
<evidence type="ECO:0000256" key="9">
    <source>
        <dbReference type="ARBA" id="ARBA00022833"/>
    </source>
</evidence>
<comment type="cofactor">
    <cofactor evidence="1">
        <name>Zn(2+)</name>
        <dbReference type="ChEBI" id="CHEBI:29105"/>
    </cofactor>
</comment>
<comment type="similarity">
    <text evidence="3">Belongs to the peptidase M50B family.</text>
</comment>
<keyword evidence="4" id="KW-1003">Cell membrane</keyword>
<evidence type="ECO:0000256" key="11">
    <source>
        <dbReference type="ARBA" id="ARBA00023049"/>
    </source>
</evidence>
<evidence type="ECO:0000256" key="1">
    <source>
        <dbReference type="ARBA" id="ARBA00001947"/>
    </source>
</evidence>
<feature type="transmembrane region" description="Helical" evidence="13">
    <location>
        <begin position="187"/>
        <end position="209"/>
    </location>
</feature>
<name>A0ABQ0C7D8_9PROT</name>
<evidence type="ECO:0000256" key="7">
    <source>
        <dbReference type="ARBA" id="ARBA00022723"/>
    </source>
</evidence>
<dbReference type="PANTHER" id="PTHR35864">
    <property type="entry name" value="ZINC METALLOPROTEASE MJ0611-RELATED"/>
    <property type="match status" value="1"/>
</dbReference>
<comment type="subcellular location">
    <subcellularLocation>
        <location evidence="2">Cell membrane</location>
        <topology evidence="2">Multi-pass membrane protein</topology>
    </subcellularLocation>
</comment>
<keyword evidence="12 13" id="KW-0472">Membrane</keyword>
<evidence type="ECO:0000256" key="3">
    <source>
        <dbReference type="ARBA" id="ARBA00007931"/>
    </source>
</evidence>
<keyword evidence="10 13" id="KW-1133">Transmembrane helix</keyword>
<feature type="transmembrane region" description="Helical" evidence="13">
    <location>
        <begin position="133"/>
        <end position="158"/>
    </location>
</feature>
<keyword evidence="5" id="KW-0645">Protease</keyword>
<keyword evidence="11" id="KW-0482">Metalloprotease</keyword>
<dbReference type="CDD" id="cd06158">
    <property type="entry name" value="S2P-M50_like_1"/>
    <property type="match status" value="1"/>
</dbReference>
<evidence type="ECO:0000256" key="5">
    <source>
        <dbReference type="ARBA" id="ARBA00022670"/>
    </source>
</evidence>
<feature type="domain" description="Peptidase M50" evidence="14">
    <location>
        <begin position="139"/>
        <end position="179"/>
    </location>
</feature>
<evidence type="ECO:0000256" key="6">
    <source>
        <dbReference type="ARBA" id="ARBA00022692"/>
    </source>
</evidence>